<dbReference type="InterPro" id="IPR012902">
    <property type="entry name" value="N_methyl_site"/>
</dbReference>
<comment type="caution">
    <text evidence="2">The sequence shown here is derived from an EMBL/GenBank/DDBJ whole genome shotgun (WGS) entry which is preliminary data.</text>
</comment>
<keyword evidence="1" id="KW-1133">Transmembrane helix</keyword>
<organism evidence="2">
    <name type="scientific">Aquifex aeolicus</name>
    <dbReference type="NCBI Taxonomy" id="63363"/>
    <lineage>
        <taxon>Bacteria</taxon>
        <taxon>Pseudomonadati</taxon>
        <taxon>Aquificota</taxon>
        <taxon>Aquificia</taxon>
        <taxon>Aquificales</taxon>
        <taxon>Aquificaceae</taxon>
        <taxon>Aquifex</taxon>
    </lineage>
</organism>
<reference evidence="2" key="1">
    <citation type="journal article" date="2020" name="mSystems">
        <title>Genome- and Community-Level Interaction Insights into Carbon Utilization and Element Cycling Functions of Hydrothermarchaeota in Hydrothermal Sediment.</title>
        <authorList>
            <person name="Zhou Z."/>
            <person name="Liu Y."/>
            <person name="Xu W."/>
            <person name="Pan J."/>
            <person name="Luo Z.H."/>
            <person name="Li M."/>
        </authorList>
    </citation>
    <scope>NUCLEOTIDE SEQUENCE [LARGE SCALE GENOMIC DNA]</scope>
    <source>
        <strain evidence="2">HyVt-501</strain>
    </source>
</reference>
<feature type="transmembrane region" description="Helical" evidence="1">
    <location>
        <begin position="12"/>
        <end position="34"/>
    </location>
</feature>
<name>A0A7C5Q1Y3_AQUAO</name>
<dbReference type="AlphaFoldDB" id="A0A7C5Q1Y3"/>
<gene>
    <name evidence="2" type="ORF">ENJ61_03715</name>
</gene>
<accession>A0A7C5Q1Y3</accession>
<dbReference type="Proteomes" id="UP000885792">
    <property type="component" value="Unassembled WGS sequence"/>
</dbReference>
<keyword evidence="1" id="KW-0472">Membrane</keyword>
<dbReference type="InterPro" id="IPR045584">
    <property type="entry name" value="Pilin-like"/>
</dbReference>
<keyword evidence="1" id="KW-0812">Transmembrane</keyword>
<dbReference type="EMBL" id="DRNB01000139">
    <property type="protein sequence ID" value="HHJ63994.1"/>
    <property type="molecule type" value="Genomic_DNA"/>
</dbReference>
<evidence type="ECO:0000313" key="2">
    <source>
        <dbReference type="EMBL" id="HHJ63994.1"/>
    </source>
</evidence>
<sequence length="303" mass="32274">MRGERGLTLIELAIVLIVLGVLLGLGASVIGVLVKRNKFVESREIVSANLEGVVGYAIASGRLPATETELIGSLRSARDSYGKFTMYIYSGNLDDSSGVICTATATNITLRVGCADVACTSYEQEIPNVAFLVVSGDGNYNLQTWHSALTSLGSSTVVMGRADTNLTLFLYTYGLSADDYAGDVLRSEPYDDIVKWVSLYELKPKVGCGGSGGGGCPHSTITVRNTSGRNYYYTNSSTTCQLWSPGSSATLPSGDTLNVYRSWWRCFFGTPVASITFSSACSLDTAGNNDAVICYDGSNFIDC</sequence>
<dbReference type="SUPFAM" id="SSF54523">
    <property type="entry name" value="Pili subunits"/>
    <property type="match status" value="1"/>
</dbReference>
<dbReference type="Pfam" id="PF07963">
    <property type="entry name" value="N_methyl"/>
    <property type="match status" value="1"/>
</dbReference>
<proteinExistence type="predicted"/>
<dbReference type="NCBIfam" id="TIGR02532">
    <property type="entry name" value="IV_pilin_GFxxxE"/>
    <property type="match status" value="1"/>
</dbReference>
<dbReference type="Gene3D" id="3.30.700.10">
    <property type="entry name" value="Glycoprotein, Type 4 Pilin"/>
    <property type="match status" value="1"/>
</dbReference>
<protein>
    <submittedName>
        <fullName evidence="2">Prepilin-type N-terminal cleavage/methylation domain-containing protein</fullName>
    </submittedName>
</protein>
<evidence type="ECO:0000256" key="1">
    <source>
        <dbReference type="SAM" id="Phobius"/>
    </source>
</evidence>